<dbReference type="InterPro" id="IPR036465">
    <property type="entry name" value="vWFA_dom_sf"/>
</dbReference>
<dbReference type="Gene3D" id="4.10.970.10">
    <property type="entry name" value="Ku70, bridge and pillars"/>
    <property type="match status" value="1"/>
</dbReference>
<dbReference type="GO" id="GO:0003684">
    <property type="term" value="F:damaged DNA binding"/>
    <property type="evidence" value="ECO:0007669"/>
    <property type="project" value="InterPro"/>
</dbReference>
<evidence type="ECO:0000256" key="7">
    <source>
        <dbReference type="ARBA" id="ARBA00022840"/>
    </source>
</evidence>
<dbReference type="InterPro" id="IPR016194">
    <property type="entry name" value="SPOC-like_C_dom_sf"/>
</dbReference>
<keyword evidence="4" id="KW-0227">DNA damage</keyword>
<dbReference type="Gene3D" id="2.40.290.10">
    <property type="match status" value="1"/>
</dbReference>
<sequence length="561" mass="64269">MDDLSDSPIVWESEPFEEEQQKWFVKQHIIFLIDASKSMFNTYNDSTFFATSIALCKKVVLKLIRESRNDKIGILIYGTDDDNRKCPKYINVLSEPMKPNIQLIKKLDDVLTGKSIRTGQSPLSPLSDAIWYGNYLIKKFSENQSCSTIMLITCNDQPEIGDSKKQFNLRTRIDDVIKNNIDFKLIPIGTAFNMNLFYESLLKNFNSITKPTNGLESIDDIMLEINDKLKHGRSVSKIKFFINNDYYISTSLYRFYTKSKMPPKVKLDKKTNKPLTTTTQVLRIDTDELMYKSDLAKYLVYANKNIIFKNEDLSILKGGILEPGIRLLGFTNKENIMISYHFKNSIFLRPNTDVEESSTRLLNSLIECCLEKNKYIMCFLKIRKGGKIHLTALIPQNEIIDETGIQNQPSGFHVIFLPFNECLKPVKSAEPTEDNIVLTSTQKSIGMQICESMPINYYPSLIKNPKINFHWAMLESLALESEMPDIKDETLPANNIIDKNLNAIKDDINKEVLPHHVSTLPKTNKRSDSNNQNVSGRGRKKPKFGAMESQNSILTVHKLTH</sequence>
<keyword evidence="9" id="KW-0233">DNA recombination</keyword>
<keyword evidence="3" id="KW-0547">Nucleotide-binding</keyword>
<accession>A0A6G0TNV9</accession>
<dbReference type="Proteomes" id="UP000475862">
    <property type="component" value="Unassembled WGS sequence"/>
</dbReference>
<evidence type="ECO:0000256" key="5">
    <source>
        <dbReference type="ARBA" id="ARBA00022801"/>
    </source>
</evidence>
<protein>
    <recommendedName>
        <fullName evidence="14">VWFA domain-containing protein</fullName>
    </recommendedName>
</protein>
<evidence type="ECO:0000256" key="1">
    <source>
        <dbReference type="ARBA" id="ARBA00004123"/>
    </source>
</evidence>
<dbReference type="NCBIfam" id="TIGR00578">
    <property type="entry name" value="ku70"/>
    <property type="match status" value="1"/>
</dbReference>
<keyword evidence="11" id="KW-0539">Nucleus</keyword>
<dbReference type="SMART" id="SM00559">
    <property type="entry name" value="Ku78"/>
    <property type="match status" value="1"/>
</dbReference>
<comment type="subcellular location">
    <subcellularLocation>
        <location evidence="1">Nucleus</location>
    </subcellularLocation>
</comment>
<comment type="similarity">
    <text evidence="2">Belongs to the ku70 family.</text>
</comment>
<dbReference type="GO" id="GO:0005524">
    <property type="term" value="F:ATP binding"/>
    <property type="evidence" value="ECO:0007669"/>
    <property type="project" value="UniProtKB-KW"/>
</dbReference>
<dbReference type="PANTHER" id="PTHR12604:SF2">
    <property type="entry name" value="X-RAY REPAIR CROSS-COMPLEMENTING PROTEIN 6"/>
    <property type="match status" value="1"/>
</dbReference>
<dbReference type="SUPFAM" id="SSF100939">
    <property type="entry name" value="SPOC domain-like"/>
    <property type="match status" value="1"/>
</dbReference>
<dbReference type="GO" id="GO:0006310">
    <property type="term" value="P:DNA recombination"/>
    <property type="evidence" value="ECO:0007669"/>
    <property type="project" value="UniProtKB-KW"/>
</dbReference>
<dbReference type="PIRSF" id="PIRSF003033">
    <property type="entry name" value="Ku70"/>
    <property type="match status" value="1"/>
</dbReference>
<dbReference type="GO" id="GO:0006303">
    <property type="term" value="P:double-strand break repair via nonhomologous end joining"/>
    <property type="evidence" value="ECO:0007669"/>
    <property type="project" value="InterPro"/>
</dbReference>
<proteinExistence type="inferred from homology"/>
<keyword evidence="5" id="KW-0378">Hydrolase</keyword>
<dbReference type="Pfam" id="PF02735">
    <property type="entry name" value="Ku"/>
    <property type="match status" value="1"/>
</dbReference>
<dbReference type="OrthoDB" id="3249161at2759"/>
<evidence type="ECO:0000256" key="2">
    <source>
        <dbReference type="ARBA" id="ARBA00005240"/>
    </source>
</evidence>
<evidence type="ECO:0000256" key="8">
    <source>
        <dbReference type="ARBA" id="ARBA00023125"/>
    </source>
</evidence>
<dbReference type="InterPro" id="IPR006164">
    <property type="entry name" value="DNA_bd_Ku70/Ku80"/>
</dbReference>
<dbReference type="GO" id="GO:0003690">
    <property type="term" value="F:double-stranded DNA binding"/>
    <property type="evidence" value="ECO:0007669"/>
    <property type="project" value="TreeGrafter"/>
</dbReference>
<feature type="domain" description="VWFA" evidence="14">
    <location>
        <begin position="28"/>
        <end position="238"/>
    </location>
</feature>
<name>A0A6G0TNV9_APHGL</name>
<dbReference type="PROSITE" id="PS50234">
    <property type="entry name" value="VWFA"/>
    <property type="match status" value="1"/>
</dbReference>
<keyword evidence="10" id="KW-0234">DNA repair</keyword>
<gene>
    <name evidence="15" type="ORF">AGLY_007131</name>
</gene>
<comment type="caution">
    <text evidence="15">The sequence shown here is derived from an EMBL/GenBank/DDBJ whole genome shotgun (WGS) entry which is preliminary data.</text>
</comment>
<dbReference type="InterPro" id="IPR006165">
    <property type="entry name" value="Ku70"/>
</dbReference>
<evidence type="ECO:0000256" key="10">
    <source>
        <dbReference type="ARBA" id="ARBA00023204"/>
    </source>
</evidence>
<evidence type="ECO:0000256" key="4">
    <source>
        <dbReference type="ARBA" id="ARBA00022763"/>
    </source>
</evidence>
<dbReference type="GO" id="GO:0000723">
    <property type="term" value="P:telomere maintenance"/>
    <property type="evidence" value="ECO:0007669"/>
    <property type="project" value="InterPro"/>
</dbReference>
<dbReference type="AlphaFoldDB" id="A0A6G0TNV9"/>
<evidence type="ECO:0000259" key="14">
    <source>
        <dbReference type="PROSITE" id="PS50234"/>
    </source>
</evidence>
<dbReference type="InterPro" id="IPR005160">
    <property type="entry name" value="Ku_C"/>
</dbReference>
<dbReference type="GO" id="GO:0003678">
    <property type="term" value="F:DNA helicase activity"/>
    <property type="evidence" value="ECO:0007669"/>
    <property type="project" value="InterPro"/>
</dbReference>
<reference evidence="15 16" key="1">
    <citation type="submission" date="2019-08" db="EMBL/GenBank/DDBJ databases">
        <title>The genome of the soybean aphid Biotype 1, its phylome, world population structure and adaptation to the North American continent.</title>
        <authorList>
            <person name="Giordano R."/>
            <person name="Donthu R.K."/>
            <person name="Hernandez A.G."/>
            <person name="Wright C.L."/>
            <person name="Zimin A.V."/>
        </authorList>
    </citation>
    <scope>NUCLEOTIDE SEQUENCE [LARGE SCALE GENOMIC DNA]</scope>
    <source>
        <tissue evidence="15">Whole aphids</tissue>
    </source>
</reference>
<dbReference type="Gene3D" id="1.10.1600.10">
    <property type="match status" value="1"/>
</dbReference>
<dbReference type="GO" id="GO:0043564">
    <property type="term" value="C:Ku70:Ku80 complex"/>
    <property type="evidence" value="ECO:0007669"/>
    <property type="project" value="InterPro"/>
</dbReference>
<dbReference type="GO" id="GO:0042162">
    <property type="term" value="F:telomeric DNA binding"/>
    <property type="evidence" value="ECO:0007669"/>
    <property type="project" value="InterPro"/>
</dbReference>
<dbReference type="GO" id="GO:0016787">
    <property type="term" value="F:hydrolase activity"/>
    <property type="evidence" value="ECO:0007669"/>
    <property type="project" value="UniProtKB-KW"/>
</dbReference>
<evidence type="ECO:0000256" key="6">
    <source>
        <dbReference type="ARBA" id="ARBA00022806"/>
    </source>
</evidence>
<evidence type="ECO:0000256" key="9">
    <source>
        <dbReference type="ARBA" id="ARBA00023172"/>
    </source>
</evidence>
<keyword evidence="6" id="KW-0347">Helicase</keyword>
<dbReference type="Pfam" id="PF03730">
    <property type="entry name" value="Ku_C"/>
    <property type="match status" value="1"/>
</dbReference>
<evidence type="ECO:0000256" key="13">
    <source>
        <dbReference type="SAM" id="MobiDB-lite"/>
    </source>
</evidence>
<evidence type="ECO:0000313" key="15">
    <source>
        <dbReference type="EMBL" id="KAE9536342.1"/>
    </source>
</evidence>
<feature type="active site" description="Schiff-base intermediate with DNA; for 5'-deoxyribose-5-phosphate lyase activity" evidence="12">
    <location>
        <position position="22"/>
    </location>
</feature>
<dbReference type="Pfam" id="PF03731">
    <property type="entry name" value="Ku_N"/>
    <property type="match status" value="1"/>
</dbReference>
<evidence type="ECO:0000256" key="11">
    <source>
        <dbReference type="ARBA" id="ARBA00023242"/>
    </source>
</evidence>
<keyword evidence="8" id="KW-0238">DNA-binding</keyword>
<dbReference type="Gene3D" id="3.40.50.410">
    <property type="entry name" value="von Willebrand factor, type A domain"/>
    <property type="match status" value="1"/>
</dbReference>
<dbReference type="InterPro" id="IPR002035">
    <property type="entry name" value="VWF_A"/>
</dbReference>
<keyword evidence="16" id="KW-1185">Reference proteome</keyword>
<dbReference type="PANTHER" id="PTHR12604">
    <property type="entry name" value="KU AUTOANTIGEN DNA HELICASE"/>
    <property type="match status" value="1"/>
</dbReference>
<organism evidence="15 16">
    <name type="scientific">Aphis glycines</name>
    <name type="common">Soybean aphid</name>
    <dbReference type="NCBI Taxonomy" id="307491"/>
    <lineage>
        <taxon>Eukaryota</taxon>
        <taxon>Metazoa</taxon>
        <taxon>Ecdysozoa</taxon>
        <taxon>Arthropoda</taxon>
        <taxon>Hexapoda</taxon>
        <taxon>Insecta</taxon>
        <taxon>Pterygota</taxon>
        <taxon>Neoptera</taxon>
        <taxon>Paraneoptera</taxon>
        <taxon>Hemiptera</taxon>
        <taxon>Sternorrhyncha</taxon>
        <taxon>Aphidomorpha</taxon>
        <taxon>Aphidoidea</taxon>
        <taxon>Aphididae</taxon>
        <taxon>Aphidini</taxon>
        <taxon>Aphis</taxon>
        <taxon>Aphis</taxon>
    </lineage>
</organism>
<evidence type="ECO:0000256" key="3">
    <source>
        <dbReference type="ARBA" id="ARBA00022741"/>
    </source>
</evidence>
<evidence type="ECO:0000256" key="12">
    <source>
        <dbReference type="PIRSR" id="PIRSR003033-1"/>
    </source>
</evidence>
<evidence type="ECO:0000313" key="16">
    <source>
        <dbReference type="Proteomes" id="UP000475862"/>
    </source>
</evidence>
<dbReference type="InterPro" id="IPR005161">
    <property type="entry name" value="Ku_N"/>
</dbReference>
<dbReference type="SUPFAM" id="SSF53300">
    <property type="entry name" value="vWA-like"/>
    <property type="match status" value="1"/>
</dbReference>
<keyword evidence="7" id="KW-0067">ATP-binding</keyword>
<feature type="region of interest" description="Disordered" evidence="13">
    <location>
        <begin position="516"/>
        <end position="561"/>
    </location>
</feature>
<dbReference type="InterPro" id="IPR027388">
    <property type="entry name" value="Ku70_bridge/pillars_dom_sf"/>
</dbReference>
<dbReference type="EMBL" id="VYZN01000023">
    <property type="protein sequence ID" value="KAE9536342.1"/>
    <property type="molecule type" value="Genomic_DNA"/>
</dbReference>